<feature type="compositionally biased region" description="Basic residues" evidence="2">
    <location>
        <begin position="714"/>
        <end position="726"/>
    </location>
</feature>
<protein>
    <submittedName>
        <fullName evidence="3">Uncharacterized protein</fullName>
    </submittedName>
</protein>
<dbReference type="Proteomes" id="UP001189429">
    <property type="component" value="Unassembled WGS sequence"/>
</dbReference>
<name>A0ABN9WQN4_9DINO</name>
<evidence type="ECO:0000256" key="1">
    <source>
        <dbReference type="SAM" id="Coils"/>
    </source>
</evidence>
<dbReference type="EMBL" id="CAUYUJ010018985">
    <property type="protein sequence ID" value="CAK0887783.1"/>
    <property type="molecule type" value="Genomic_DNA"/>
</dbReference>
<feature type="coiled-coil region" evidence="1">
    <location>
        <begin position="533"/>
        <end position="597"/>
    </location>
</feature>
<keyword evidence="4" id="KW-1185">Reference proteome</keyword>
<feature type="compositionally biased region" description="Low complexity" evidence="2">
    <location>
        <begin position="701"/>
        <end position="713"/>
    </location>
</feature>
<sequence length="726" mass="80647">MLKQLEKEKEMDEDIYDKMECWCETNDKDKSKSISDAEARIKKLEALIEEDTALSARLNQEIAKHKEEVAAAEKALAEATSIREREIAEFEAEEKSLLEAISALSAAVEVLSKHHRADEADASFLQVPSSRMSEVALTLQKVMQQHGERLKGVLTRSQRRATTAFIQAPQDYFDATPTFKQSYAPQSGEIFGVLDQMKEEFQKDLKDAQDRETAAQKAYEDLKAAKEAEIAAGKEQIATKTALLAECDERLAHNIQDKDDTMAALSADQQFLMMLKEKCSLTDKEWEERSKTRALEMEAVSKALAILSGDDAHDLFTRTFNPASTASGEGTTLLQSGIAAHSQRRDEAASLLKTAAAKLHSPRLSALATRVRLDAFERVKKAIDDMIAALLKEKDVEIKHKDFCVDELNENQLETEKKERDKSDTELLISELEAHIKKLAQEIEALKGEVAEAQLQLKAAGEQREEANKEFQLTVDQRATQKLLRAALGVLEEFYGQAGASLLQRQEPVGPPPPPGFADYQNHEGSVGVMKLIAQIAEDAKAMEAAALKAEEESQAAYVAFVDATNASIDSKEKEIINKEQEKAKTEEELVKQKEILDSILADLEKLSDYNAQLHKSCDFVLKNFDLRQTARDEERWKRSSRPRRSSRARSSPSSCSGAESLWSRPSRGPRTRWGATANAARGRTGDRERGARGEREAVRGLRAAAGRACGARPRARGGARGPTHR</sequence>
<reference evidence="3" key="1">
    <citation type="submission" date="2023-10" db="EMBL/GenBank/DDBJ databases">
        <authorList>
            <person name="Chen Y."/>
            <person name="Shah S."/>
            <person name="Dougan E. K."/>
            <person name="Thang M."/>
            <person name="Chan C."/>
        </authorList>
    </citation>
    <scope>NUCLEOTIDE SEQUENCE [LARGE SCALE GENOMIC DNA]</scope>
</reference>
<feature type="compositionally biased region" description="Low complexity" evidence="2">
    <location>
        <begin position="672"/>
        <end position="683"/>
    </location>
</feature>
<accession>A0ABN9WQN4</accession>
<gene>
    <name evidence="3" type="ORF">PCOR1329_LOCUS68749</name>
</gene>
<proteinExistence type="predicted"/>
<feature type="compositionally biased region" description="Basic and acidic residues" evidence="2">
    <location>
        <begin position="684"/>
        <end position="700"/>
    </location>
</feature>
<evidence type="ECO:0000313" key="3">
    <source>
        <dbReference type="EMBL" id="CAK0887783.1"/>
    </source>
</evidence>
<comment type="caution">
    <text evidence="3">The sequence shown here is derived from an EMBL/GenBank/DDBJ whole genome shotgun (WGS) entry which is preliminary data.</text>
</comment>
<feature type="compositionally biased region" description="Basic residues" evidence="2">
    <location>
        <begin position="639"/>
        <end position="648"/>
    </location>
</feature>
<feature type="non-terminal residue" evidence="3">
    <location>
        <position position="726"/>
    </location>
</feature>
<keyword evidence="1" id="KW-0175">Coiled coil</keyword>
<evidence type="ECO:0000256" key="2">
    <source>
        <dbReference type="SAM" id="MobiDB-lite"/>
    </source>
</evidence>
<organism evidence="3 4">
    <name type="scientific">Prorocentrum cordatum</name>
    <dbReference type="NCBI Taxonomy" id="2364126"/>
    <lineage>
        <taxon>Eukaryota</taxon>
        <taxon>Sar</taxon>
        <taxon>Alveolata</taxon>
        <taxon>Dinophyceae</taxon>
        <taxon>Prorocentrales</taxon>
        <taxon>Prorocentraceae</taxon>
        <taxon>Prorocentrum</taxon>
    </lineage>
</organism>
<evidence type="ECO:0000313" key="4">
    <source>
        <dbReference type="Proteomes" id="UP001189429"/>
    </source>
</evidence>
<feature type="coiled-coil region" evidence="1">
    <location>
        <begin position="34"/>
        <end position="82"/>
    </location>
</feature>
<feature type="coiled-coil region" evidence="1">
    <location>
        <begin position="422"/>
        <end position="470"/>
    </location>
</feature>
<feature type="coiled-coil region" evidence="1">
    <location>
        <begin position="198"/>
        <end position="225"/>
    </location>
</feature>
<feature type="region of interest" description="Disordered" evidence="2">
    <location>
        <begin position="632"/>
        <end position="726"/>
    </location>
</feature>